<evidence type="ECO:0008006" key="4">
    <source>
        <dbReference type="Google" id="ProtNLM"/>
    </source>
</evidence>
<gene>
    <name evidence="2" type="ORF">LMG3441_05320</name>
</gene>
<accession>A0A6S7BPF2</accession>
<protein>
    <recommendedName>
        <fullName evidence="4">WG repeat-containing protein</fullName>
    </recommendedName>
</protein>
<organism evidence="2 3">
    <name type="scientific">Achromobacter kerstersii</name>
    <dbReference type="NCBI Taxonomy" id="1353890"/>
    <lineage>
        <taxon>Bacteria</taxon>
        <taxon>Pseudomonadati</taxon>
        <taxon>Pseudomonadota</taxon>
        <taxon>Betaproteobacteria</taxon>
        <taxon>Burkholderiales</taxon>
        <taxon>Alcaligenaceae</taxon>
        <taxon>Achromobacter</taxon>
    </lineage>
</organism>
<dbReference type="PANTHER" id="PTHR37841">
    <property type="entry name" value="GLR2918 PROTEIN"/>
    <property type="match status" value="1"/>
</dbReference>
<dbReference type="Pfam" id="PF14903">
    <property type="entry name" value="WG_beta_rep"/>
    <property type="match status" value="3"/>
</dbReference>
<dbReference type="AlphaFoldDB" id="A0A6S7BPF2"/>
<sequence length="965" mass="104382">MTSRVIRTTRLACALAALGASLSAHAQTGHVYCVDEATFRNVAAADDIAAHSPYANGCIRDLADGRAAVLLPSALEPISRVPANQSLRRHAWGFLDQNGRLAIRPIFEDVRDFRHGLAAVQWQGKWGFINVNGRMAVPPRYDSVGDFAEIGLAVVTVDGRQQLINRNGESVGDPLDAGIQNLDLNDGVPAQASVQYKQEYRSPTGERRFAKPGITVTQAYGNGLYIAMNDEHQYGVLDRDWNWLIEPVFQDVSNPRDGMLAVAYGRDGVMLLGADGKLIGEDQHYEDLNAVGRKFWSANLGRGKGYAILDAAGTLIVTMTPDEAQASQRFTDTIVYPSNNTLMALVPGQAKPVTLGQSILPANDENGFVLFRNEAGEGAGLLTPKGAWLHGASAPAWLAEAGSFEVRQGRLWIMKRERGLLNIVDADGQVLLKPEAVEAVQSMTLKALPLNVPGAPLGTLGQSHCQCGPNGASLLLADGSIVTDPKWTDVVPLDGDPDSNYGDEPVSPDTLKPEQLRYAAETADGMQLLDAQGRPMKLPLQQHIGRFHQGYALVYADGVNRMIDRDGKVYALPADVFDSYVVAPGVIRYVKTASDDAPWGLYDVVAGKELAAPAFRGIGEFQHGQAVATLGEGREGVIDLQGKWAVPARHQRVERINDKLWKVMQAGGQEDDYGRAAAAFNDQGRALTPFVKRLQLSQTPDGSITVDSEQRRWVFSADGAAALDLEDATYTRLGEWLEIRRATRYGYLDAQGKWQIAPSAAVGSVFHGSPARALVTDENATRLIDAQGKTVATLPEGDWRWPQGSSTLLRHVSTRGRIQTDYVDMNGKTTLQVEGMASAYSEGRAVTILATRAVRAVDAKGALTGPAFDALGTMRDGLAPALSDYTFGYVNREGTFVIPQQYSAVTPFANQRAVVSTMEASELIDPAGQALARVEMVCGVRTLYGSAGQRLWPNTMPARCEHRPK</sequence>
<dbReference type="SUPFAM" id="SSF69360">
    <property type="entry name" value="Cell wall binding repeat"/>
    <property type="match status" value="1"/>
</dbReference>
<reference evidence="2 3" key="1">
    <citation type="submission" date="2020-04" db="EMBL/GenBank/DDBJ databases">
        <authorList>
            <person name="De Canck E."/>
        </authorList>
    </citation>
    <scope>NUCLEOTIDE SEQUENCE [LARGE SCALE GENOMIC DNA]</scope>
    <source>
        <strain evidence="2 3">LMG 3441</strain>
    </source>
</reference>
<dbReference type="Proteomes" id="UP000494269">
    <property type="component" value="Unassembled WGS sequence"/>
</dbReference>
<dbReference type="EMBL" id="CADIJQ010000012">
    <property type="protein sequence ID" value="CAB3738032.1"/>
    <property type="molecule type" value="Genomic_DNA"/>
</dbReference>
<evidence type="ECO:0000313" key="2">
    <source>
        <dbReference type="EMBL" id="CAB3738032.1"/>
    </source>
</evidence>
<dbReference type="PANTHER" id="PTHR37841:SF1">
    <property type="entry name" value="DUF3298 DOMAIN-CONTAINING PROTEIN"/>
    <property type="match status" value="1"/>
</dbReference>
<feature type="chain" id="PRO_5028930744" description="WG repeat-containing protein" evidence="1">
    <location>
        <begin position="27"/>
        <end position="965"/>
    </location>
</feature>
<evidence type="ECO:0000256" key="1">
    <source>
        <dbReference type="SAM" id="SignalP"/>
    </source>
</evidence>
<proteinExistence type="predicted"/>
<evidence type="ECO:0000313" key="3">
    <source>
        <dbReference type="Proteomes" id="UP000494269"/>
    </source>
</evidence>
<keyword evidence="1" id="KW-0732">Signal</keyword>
<feature type="signal peptide" evidence="1">
    <location>
        <begin position="1"/>
        <end position="26"/>
    </location>
</feature>
<name>A0A6S7BPF2_9BURK</name>
<dbReference type="InterPro" id="IPR032774">
    <property type="entry name" value="WG_beta_rep"/>
</dbReference>
<keyword evidence="3" id="KW-1185">Reference proteome</keyword>
<dbReference type="RefSeq" id="WP_175171519.1">
    <property type="nucleotide sequence ID" value="NZ_CADIJQ010000012.1"/>
</dbReference>